<reference evidence="2" key="1">
    <citation type="journal article" date="2019" name="Int. J. Syst. Evol. Microbiol.">
        <title>The Global Catalogue of Microorganisms (GCM) 10K type strain sequencing project: providing services to taxonomists for standard genome sequencing and annotation.</title>
        <authorList>
            <consortium name="The Broad Institute Genomics Platform"/>
            <consortium name="The Broad Institute Genome Sequencing Center for Infectious Disease"/>
            <person name="Wu L."/>
            <person name="Ma J."/>
        </authorList>
    </citation>
    <scope>NUCLEOTIDE SEQUENCE [LARGE SCALE GENOMIC DNA]</scope>
    <source>
        <strain evidence="2">CCUG 57508</strain>
    </source>
</reference>
<accession>A0ABW3N1Q0</accession>
<organism evidence="1 2">
    <name type="scientific">Terrabacter terrigena</name>
    <dbReference type="NCBI Taxonomy" id="574718"/>
    <lineage>
        <taxon>Bacteria</taxon>
        <taxon>Bacillati</taxon>
        <taxon>Actinomycetota</taxon>
        <taxon>Actinomycetes</taxon>
        <taxon>Micrococcales</taxon>
        <taxon>Intrasporangiaceae</taxon>
        <taxon>Terrabacter</taxon>
    </lineage>
</organism>
<dbReference type="RefSeq" id="WP_386054093.1">
    <property type="nucleotide sequence ID" value="NZ_JBHTKH010000014.1"/>
</dbReference>
<gene>
    <name evidence="1" type="ORF">ACFQ2V_17260</name>
</gene>
<evidence type="ECO:0000313" key="1">
    <source>
        <dbReference type="EMBL" id="MFD1056062.1"/>
    </source>
</evidence>
<comment type="caution">
    <text evidence="1">The sequence shown here is derived from an EMBL/GenBank/DDBJ whole genome shotgun (WGS) entry which is preliminary data.</text>
</comment>
<proteinExistence type="predicted"/>
<sequence>MKGIQVRPEVTTVHVVLAWDASAAETAAKVRAAARAVTHTPVDVVVEDVLAPGGAANEAKA</sequence>
<dbReference type="EMBL" id="JBHTKH010000014">
    <property type="protein sequence ID" value="MFD1056062.1"/>
    <property type="molecule type" value="Genomic_DNA"/>
</dbReference>
<dbReference type="Proteomes" id="UP001597046">
    <property type="component" value="Unassembled WGS sequence"/>
</dbReference>
<evidence type="ECO:0000313" key="2">
    <source>
        <dbReference type="Proteomes" id="UP001597046"/>
    </source>
</evidence>
<protein>
    <submittedName>
        <fullName evidence="1">Uncharacterized protein</fullName>
    </submittedName>
</protein>
<keyword evidence="2" id="KW-1185">Reference proteome</keyword>
<name>A0ABW3N1Q0_9MICO</name>